<dbReference type="AlphaFoldDB" id="A0A4C1SMD0"/>
<keyword evidence="2" id="KW-1185">Reference proteome</keyword>
<sequence>APIPKTERPRELKLSQDVVVAARYNNNYYKLQTGHWLIGVHAGRLGLPFNHYCRSCKGRERRERFSISSVNARHWLLGGGLFWADTCSLTWVNCLSQG</sequence>
<gene>
    <name evidence="1" type="ORF">EVAR_73717_1</name>
</gene>
<proteinExistence type="predicted"/>
<accession>A0A4C1SMD0</accession>
<comment type="caution">
    <text evidence="1">The sequence shown here is derived from an EMBL/GenBank/DDBJ whole genome shotgun (WGS) entry which is preliminary data.</text>
</comment>
<name>A0A4C1SMD0_EUMVA</name>
<reference evidence="1 2" key="1">
    <citation type="journal article" date="2019" name="Commun. Biol.">
        <title>The bagworm genome reveals a unique fibroin gene that provides high tensile strength.</title>
        <authorList>
            <person name="Kono N."/>
            <person name="Nakamura H."/>
            <person name="Ohtoshi R."/>
            <person name="Tomita M."/>
            <person name="Numata K."/>
            <person name="Arakawa K."/>
        </authorList>
    </citation>
    <scope>NUCLEOTIDE SEQUENCE [LARGE SCALE GENOMIC DNA]</scope>
</reference>
<organism evidence="1 2">
    <name type="scientific">Eumeta variegata</name>
    <name type="common">Bagworm moth</name>
    <name type="synonym">Eumeta japonica</name>
    <dbReference type="NCBI Taxonomy" id="151549"/>
    <lineage>
        <taxon>Eukaryota</taxon>
        <taxon>Metazoa</taxon>
        <taxon>Ecdysozoa</taxon>
        <taxon>Arthropoda</taxon>
        <taxon>Hexapoda</taxon>
        <taxon>Insecta</taxon>
        <taxon>Pterygota</taxon>
        <taxon>Neoptera</taxon>
        <taxon>Endopterygota</taxon>
        <taxon>Lepidoptera</taxon>
        <taxon>Glossata</taxon>
        <taxon>Ditrysia</taxon>
        <taxon>Tineoidea</taxon>
        <taxon>Psychidae</taxon>
        <taxon>Oiketicinae</taxon>
        <taxon>Eumeta</taxon>
    </lineage>
</organism>
<feature type="non-terminal residue" evidence="1">
    <location>
        <position position="1"/>
    </location>
</feature>
<protein>
    <submittedName>
        <fullName evidence="1">Uncharacterized protein</fullName>
    </submittedName>
</protein>
<evidence type="ECO:0000313" key="1">
    <source>
        <dbReference type="EMBL" id="GBP02378.1"/>
    </source>
</evidence>
<dbReference type="Proteomes" id="UP000299102">
    <property type="component" value="Unassembled WGS sequence"/>
</dbReference>
<evidence type="ECO:0000313" key="2">
    <source>
        <dbReference type="Proteomes" id="UP000299102"/>
    </source>
</evidence>
<dbReference type="OrthoDB" id="7489828at2759"/>
<dbReference type="EMBL" id="BGZK01007115">
    <property type="protein sequence ID" value="GBP02378.1"/>
    <property type="molecule type" value="Genomic_DNA"/>
</dbReference>